<evidence type="ECO:0000259" key="4">
    <source>
        <dbReference type="PROSITE" id="PS51762"/>
    </source>
</evidence>
<dbReference type="SUPFAM" id="SSF49899">
    <property type="entry name" value="Concanavalin A-like lectins/glucanases"/>
    <property type="match status" value="1"/>
</dbReference>
<dbReference type="Gene3D" id="2.60.120.200">
    <property type="match status" value="1"/>
</dbReference>
<keyword evidence="2" id="KW-0326">Glycosidase</keyword>
<dbReference type="STRING" id="13333.U5DG20"/>
<dbReference type="InterPro" id="IPR013320">
    <property type="entry name" value="ConA-like_dom_sf"/>
</dbReference>
<dbReference type="HOGENOM" id="CLU_097327_0_0_1"/>
<dbReference type="GO" id="GO:0005975">
    <property type="term" value="P:carbohydrate metabolic process"/>
    <property type="evidence" value="ECO:0007669"/>
    <property type="project" value="InterPro"/>
</dbReference>
<dbReference type="Pfam" id="PF00722">
    <property type="entry name" value="Glyco_hydro_16"/>
    <property type="match status" value="1"/>
</dbReference>
<dbReference type="EMBL" id="KI392069">
    <property type="protein sequence ID" value="ERN19373.1"/>
    <property type="molecule type" value="Genomic_DNA"/>
</dbReference>
<organism evidence="5 6">
    <name type="scientific">Amborella trichopoda</name>
    <dbReference type="NCBI Taxonomy" id="13333"/>
    <lineage>
        <taxon>Eukaryota</taxon>
        <taxon>Viridiplantae</taxon>
        <taxon>Streptophyta</taxon>
        <taxon>Embryophyta</taxon>
        <taxon>Tracheophyta</taxon>
        <taxon>Spermatophyta</taxon>
        <taxon>Magnoliopsida</taxon>
        <taxon>Amborellales</taxon>
        <taxon>Amborellaceae</taxon>
        <taxon>Amborella</taxon>
    </lineage>
</organism>
<name>U5DG20_AMBTC</name>
<evidence type="ECO:0000313" key="6">
    <source>
        <dbReference type="Proteomes" id="UP000017836"/>
    </source>
</evidence>
<evidence type="ECO:0000256" key="2">
    <source>
        <dbReference type="ARBA" id="ARBA00023295"/>
    </source>
</evidence>
<evidence type="ECO:0000256" key="3">
    <source>
        <dbReference type="PIRSR" id="PIRSR608264-1"/>
    </source>
</evidence>
<dbReference type="eggNOG" id="ENOG502QSAK">
    <property type="taxonomic scope" value="Eukaryota"/>
</dbReference>
<dbReference type="Gramene" id="ERN19373">
    <property type="protein sequence ID" value="ERN19373"/>
    <property type="gene ID" value="AMTR_s00069p00133260"/>
</dbReference>
<dbReference type="AlphaFoldDB" id="U5DG20"/>
<dbReference type="Proteomes" id="UP000017836">
    <property type="component" value="Unassembled WGS sequence"/>
</dbReference>
<dbReference type="PRINTS" id="PR00737">
    <property type="entry name" value="GLHYDRLASE16"/>
</dbReference>
<dbReference type="GO" id="GO:0004553">
    <property type="term" value="F:hydrolase activity, hydrolyzing O-glycosyl compounds"/>
    <property type="evidence" value="ECO:0007669"/>
    <property type="project" value="InterPro"/>
</dbReference>
<dbReference type="OMA" id="WDASDID"/>
<feature type="active site" description="Nucleophile" evidence="3">
    <location>
        <position position="101"/>
    </location>
</feature>
<sequence length="230" mass="26180">MADTPTHTEPLSLTTPTALINQTKLLDEIAVDYCSDVCTHHTDSNQIHITFDHRGGARWRSKGRFRYGTFSSHIKCPDGNTSGLNFNIYLSSLEGDKSQDEIDFEFLGKDKRIVQTNFYVDGVGGRERIHDIGFDCSDGFHEYKIKWGPDELEWVIDGVVVRREEREKSDGFPQKPMFLYASVWDASYIDEARWTGAYIGCDAPYLCVYRDVKVPMVEEGEEREECGPGS</sequence>
<dbReference type="InterPro" id="IPR044791">
    <property type="entry name" value="Beta-glucanase/XTH"/>
</dbReference>
<proteinExistence type="predicted"/>
<dbReference type="InterPro" id="IPR000757">
    <property type="entry name" value="Beta-glucanase-like"/>
</dbReference>
<dbReference type="InterPro" id="IPR008264">
    <property type="entry name" value="Beta_glucanase"/>
</dbReference>
<keyword evidence="1" id="KW-0378">Hydrolase</keyword>
<dbReference type="OrthoDB" id="4781at2759"/>
<reference evidence="6" key="1">
    <citation type="journal article" date="2013" name="Science">
        <title>The Amborella genome and the evolution of flowering plants.</title>
        <authorList>
            <consortium name="Amborella Genome Project"/>
        </authorList>
    </citation>
    <scope>NUCLEOTIDE SEQUENCE [LARGE SCALE GENOMIC DNA]</scope>
</reference>
<protein>
    <recommendedName>
        <fullName evidence="4">GH16 domain-containing protein</fullName>
    </recommendedName>
</protein>
<gene>
    <name evidence="5" type="ORF">AMTR_s00069p00133260</name>
</gene>
<dbReference type="PROSITE" id="PS51762">
    <property type="entry name" value="GH16_2"/>
    <property type="match status" value="1"/>
</dbReference>
<evidence type="ECO:0000313" key="5">
    <source>
        <dbReference type="EMBL" id="ERN19373.1"/>
    </source>
</evidence>
<evidence type="ECO:0000256" key="1">
    <source>
        <dbReference type="ARBA" id="ARBA00022801"/>
    </source>
</evidence>
<dbReference type="KEGG" id="atr:18447757"/>
<dbReference type="PANTHER" id="PTHR31062">
    <property type="entry name" value="XYLOGLUCAN ENDOTRANSGLUCOSYLASE/HYDROLASE PROTEIN 8-RELATED"/>
    <property type="match status" value="1"/>
</dbReference>
<keyword evidence="6" id="KW-1185">Reference proteome</keyword>
<accession>U5DG20</accession>
<feature type="active site" description="Proton donor" evidence="3">
    <location>
        <position position="105"/>
    </location>
</feature>
<feature type="domain" description="GH16" evidence="4">
    <location>
        <begin position="2"/>
        <end position="220"/>
    </location>
</feature>